<dbReference type="EMBL" id="ACKO02000009">
    <property type="protein sequence ID" value="EET44498.1"/>
    <property type="molecule type" value="Genomic_DNA"/>
</dbReference>
<accession>C6M5B7</accession>
<name>C6M5B7_NEISI</name>
<proteinExistence type="predicted"/>
<dbReference type="AlphaFoldDB" id="C6M5B7"/>
<evidence type="ECO:0000313" key="2">
    <source>
        <dbReference type="Proteomes" id="UP000005365"/>
    </source>
</evidence>
<reference evidence="1" key="1">
    <citation type="submission" date="2009-07" db="EMBL/GenBank/DDBJ databases">
        <authorList>
            <person name="Weinstock G."/>
            <person name="Sodergren E."/>
            <person name="Clifton S."/>
            <person name="Fulton L."/>
            <person name="Fulton B."/>
            <person name="Courtney L."/>
            <person name="Fronick C."/>
            <person name="Harrison M."/>
            <person name="Strong C."/>
            <person name="Farmer C."/>
            <person name="Delahaunty K."/>
            <person name="Markovic C."/>
            <person name="Hall O."/>
            <person name="Minx P."/>
            <person name="Tomlinson C."/>
            <person name="Mitreva M."/>
            <person name="Nelson J."/>
            <person name="Hou S."/>
            <person name="Wollam A."/>
            <person name="Pepin K.H."/>
            <person name="Johnson M."/>
            <person name="Bhonagiri V."/>
            <person name="Nash W.E."/>
            <person name="Warren W."/>
            <person name="Chinwalla A."/>
            <person name="Mardis E.R."/>
            <person name="Wilson R.K."/>
        </authorList>
    </citation>
    <scope>NUCLEOTIDE SEQUENCE [LARGE SCALE GENOMIC DNA]</scope>
    <source>
        <strain evidence="1">ATCC 29256</strain>
    </source>
</reference>
<evidence type="ECO:0000313" key="1">
    <source>
        <dbReference type="EMBL" id="EET44498.1"/>
    </source>
</evidence>
<dbReference type="Proteomes" id="UP000005365">
    <property type="component" value="Unassembled WGS sequence"/>
</dbReference>
<organism evidence="1 2">
    <name type="scientific">Neisseria sicca ATCC 29256</name>
    <dbReference type="NCBI Taxonomy" id="547045"/>
    <lineage>
        <taxon>Bacteria</taxon>
        <taxon>Pseudomonadati</taxon>
        <taxon>Pseudomonadota</taxon>
        <taxon>Betaproteobacteria</taxon>
        <taxon>Neisseriales</taxon>
        <taxon>Neisseriaceae</taxon>
        <taxon>Neisseria</taxon>
    </lineage>
</organism>
<protein>
    <submittedName>
        <fullName evidence="1">Uncharacterized protein</fullName>
    </submittedName>
</protein>
<sequence>MEAFDEVLGAPVRQFLVGHDGVGRAAAADGGAGGVGRTGGAVGAFDGNSIGFGEVFDAFARAGGKDGCGDGEECDAV</sequence>
<gene>
    <name evidence="1" type="ORF">NEISICOT_01716</name>
</gene>
<keyword evidence="2" id="KW-1185">Reference proteome</keyword>
<comment type="caution">
    <text evidence="1">The sequence shown here is derived from an EMBL/GenBank/DDBJ whole genome shotgun (WGS) entry which is preliminary data.</text>
</comment>